<gene>
    <name evidence="1" type="ORF">CHRIB12_LOCUS17099</name>
</gene>
<accession>A0A915ZK04</accession>
<dbReference type="Proteomes" id="UP000684084">
    <property type="component" value="Unassembled WGS sequence"/>
</dbReference>
<protein>
    <submittedName>
        <fullName evidence="1">Uncharacterized protein</fullName>
    </submittedName>
</protein>
<dbReference type="AlphaFoldDB" id="A0A915ZK04"/>
<evidence type="ECO:0000313" key="2">
    <source>
        <dbReference type="Proteomes" id="UP000684084"/>
    </source>
</evidence>
<evidence type="ECO:0000313" key="1">
    <source>
        <dbReference type="EMBL" id="CAB5380434.1"/>
    </source>
</evidence>
<proteinExistence type="predicted"/>
<reference evidence="1" key="1">
    <citation type="submission" date="2020-05" db="EMBL/GenBank/DDBJ databases">
        <authorList>
            <person name="Rincon C."/>
            <person name="Sanders R I."/>
            <person name="Robbins C."/>
            <person name="Chaturvedi A."/>
        </authorList>
    </citation>
    <scope>NUCLEOTIDE SEQUENCE</scope>
    <source>
        <strain evidence="1">CHB12</strain>
    </source>
</reference>
<comment type="caution">
    <text evidence="1">The sequence shown here is derived from an EMBL/GenBank/DDBJ whole genome shotgun (WGS) entry which is preliminary data.</text>
</comment>
<dbReference type="EMBL" id="CAGKOT010000042">
    <property type="protein sequence ID" value="CAB5380434.1"/>
    <property type="molecule type" value="Genomic_DNA"/>
</dbReference>
<organism evidence="1 2">
    <name type="scientific">Rhizophagus irregularis</name>
    <dbReference type="NCBI Taxonomy" id="588596"/>
    <lineage>
        <taxon>Eukaryota</taxon>
        <taxon>Fungi</taxon>
        <taxon>Fungi incertae sedis</taxon>
        <taxon>Mucoromycota</taxon>
        <taxon>Glomeromycotina</taxon>
        <taxon>Glomeromycetes</taxon>
        <taxon>Glomerales</taxon>
        <taxon>Glomeraceae</taxon>
        <taxon>Rhizophagus</taxon>
    </lineage>
</organism>
<name>A0A915ZK04_9GLOM</name>
<sequence>MKFLLKKFFIIYENARKINKKVRRNISNNFSEAKFDFKIYYIFVYGNFLKLYCNTLEFGFWERTFRNRIIRVIRITVPYMDNIDTDIRSIFSLTRLNFTWILNLDYRYISMNNLDIRI</sequence>